<gene>
    <name evidence="1" type="ORF">DPMN_011000</name>
</gene>
<keyword evidence="2" id="KW-1185">Reference proteome</keyword>
<reference evidence="1" key="2">
    <citation type="submission" date="2020-11" db="EMBL/GenBank/DDBJ databases">
        <authorList>
            <person name="McCartney M.A."/>
            <person name="Auch B."/>
            <person name="Kono T."/>
            <person name="Mallez S."/>
            <person name="Becker A."/>
            <person name="Gohl D.M."/>
            <person name="Silverstein K.A.T."/>
            <person name="Koren S."/>
            <person name="Bechman K.B."/>
            <person name="Herman A."/>
            <person name="Abrahante J.E."/>
            <person name="Garbe J."/>
        </authorList>
    </citation>
    <scope>NUCLEOTIDE SEQUENCE</scope>
    <source>
        <strain evidence="1">Duluth1</strain>
        <tissue evidence="1">Whole animal</tissue>
    </source>
</reference>
<comment type="caution">
    <text evidence="1">The sequence shown here is derived from an EMBL/GenBank/DDBJ whole genome shotgun (WGS) entry which is preliminary data.</text>
</comment>
<name>A0A9D4MZR1_DREPO</name>
<organism evidence="1 2">
    <name type="scientific">Dreissena polymorpha</name>
    <name type="common">Zebra mussel</name>
    <name type="synonym">Mytilus polymorpha</name>
    <dbReference type="NCBI Taxonomy" id="45954"/>
    <lineage>
        <taxon>Eukaryota</taxon>
        <taxon>Metazoa</taxon>
        <taxon>Spiralia</taxon>
        <taxon>Lophotrochozoa</taxon>
        <taxon>Mollusca</taxon>
        <taxon>Bivalvia</taxon>
        <taxon>Autobranchia</taxon>
        <taxon>Heteroconchia</taxon>
        <taxon>Euheterodonta</taxon>
        <taxon>Imparidentia</taxon>
        <taxon>Neoheterodontei</taxon>
        <taxon>Myida</taxon>
        <taxon>Dreissenoidea</taxon>
        <taxon>Dreissenidae</taxon>
        <taxon>Dreissena</taxon>
    </lineage>
</organism>
<proteinExistence type="predicted"/>
<evidence type="ECO:0000313" key="2">
    <source>
        <dbReference type="Proteomes" id="UP000828390"/>
    </source>
</evidence>
<dbReference type="Proteomes" id="UP000828390">
    <property type="component" value="Unassembled WGS sequence"/>
</dbReference>
<accession>A0A9D4MZR1</accession>
<reference evidence="1" key="1">
    <citation type="journal article" date="2019" name="bioRxiv">
        <title>The Genome of the Zebra Mussel, Dreissena polymorpha: A Resource for Invasive Species Research.</title>
        <authorList>
            <person name="McCartney M.A."/>
            <person name="Auch B."/>
            <person name="Kono T."/>
            <person name="Mallez S."/>
            <person name="Zhang Y."/>
            <person name="Obille A."/>
            <person name="Becker A."/>
            <person name="Abrahante J.E."/>
            <person name="Garbe J."/>
            <person name="Badalamenti J.P."/>
            <person name="Herman A."/>
            <person name="Mangelson H."/>
            <person name="Liachko I."/>
            <person name="Sullivan S."/>
            <person name="Sone E.D."/>
            <person name="Koren S."/>
            <person name="Silverstein K.A.T."/>
            <person name="Beckman K.B."/>
            <person name="Gohl D.M."/>
        </authorList>
    </citation>
    <scope>NUCLEOTIDE SEQUENCE</scope>
    <source>
        <strain evidence="1">Duluth1</strain>
        <tissue evidence="1">Whole animal</tissue>
    </source>
</reference>
<dbReference type="EMBL" id="JAIWYP010000001">
    <property type="protein sequence ID" value="KAH3886987.1"/>
    <property type="molecule type" value="Genomic_DNA"/>
</dbReference>
<dbReference type="AlphaFoldDB" id="A0A9D4MZR1"/>
<evidence type="ECO:0000313" key="1">
    <source>
        <dbReference type="EMBL" id="KAH3886987.1"/>
    </source>
</evidence>
<sequence>MPSPSPSRCIDSVISPKSDSIDHSYSGIPSKTKTQSLDHLYSTTVNQNVDLNNPYSFHKKKILMPPEINALEMSEGVAVSDNPVLPNGSCSSREKHGIAAMYALGMYLRNNHMIAFQKAVAASCIRYNAGNGLMEF</sequence>
<protein>
    <submittedName>
        <fullName evidence="1">Uncharacterized protein</fullName>
    </submittedName>
</protein>